<dbReference type="AlphaFoldDB" id="A0A1T4RLJ2"/>
<dbReference type="InterPro" id="IPR029058">
    <property type="entry name" value="AB_hydrolase_fold"/>
</dbReference>
<dbReference type="Gene3D" id="3.40.50.1820">
    <property type="entry name" value="alpha/beta hydrolase"/>
    <property type="match status" value="1"/>
</dbReference>
<sequence>MSADMYQTLPGPVPLRYARLGPSHASRPPVVLLHGFGSDFESGWVRTGWVRALEEAGGEVVGLDLRGHGGSARPHTPDAYLPEVLAGDVARLLDALGVGRADVVGYSMGARLGWEFAARFPGRARRVVLGGFGPSDPFADVDPASPGSGEAPFDRVFRAAVAAPGADPVALTACVRGQMSRPFSPDPAPVGVRLLLVAGERDALAEGMEALAAPGRGDAVVRIPRRDHLTAVSAQAFKRAVRDFLSAESPSFRTS</sequence>
<dbReference type="RefSeq" id="WP_235000983.1">
    <property type="nucleotide sequence ID" value="NZ_FUWS01000007.1"/>
</dbReference>
<evidence type="ECO:0000313" key="2">
    <source>
        <dbReference type="EMBL" id="SKA16803.1"/>
    </source>
</evidence>
<dbReference type="EMBL" id="FUWS01000007">
    <property type="protein sequence ID" value="SKA16803.1"/>
    <property type="molecule type" value="Genomic_DNA"/>
</dbReference>
<dbReference type="SUPFAM" id="SSF53474">
    <property type="entry name" value="alpha/beta-Hydrolases"/>
    <property type="match status" value="1"/>
</dbReference>
<dbReference type="PRINTS" id="PR00111">
    <property type="entry name" value="ABHYDROLASE"/>
</dbReference>
<reference evidence="2 3" key="1">
    <citation type="submission" date="2017-02" db="EMBL/GenBank/DDBJ databases">
        <authorList>
            <person name="Peterson S.W."/>
        </authorList>
    </citation>
    <scope>NUCLEOTIDE SEQUENCE [LARGE SCALE GENOMIC DNA]</scope>
    <source>
        <strain evidence="2 3">DSM 45154</strain>
    </source>
</reference>
<proteinExistence type="predicted"/>
<evidence type="ECO:0000259" key="1">
    <source>
        <dbReference type="Pfam" id="PF00561"/>
    </source>
</evidence>
<dbReference type="PANTHER" id="PTHR43798:SF5">
    <property type="entry name" value="MONOACYLGLYCEROL LIPASE ABHD6"/>
    <property type="match status" value="1"/>
</dbReference>
<keyword evidence="2" id="KW-0012">Acyltransferase</keyword>
<gene>
    <name evidence="2" type="ORF">SAMN02745673_02789</name>
</gene>
<keyword evidence="3" id="KW-1185">Reference proteome</keyword>
<keyword evidence="2" id="KW-0378">Hydrolase</keyword>
<name>A0A1T4RLJ2_9ACTN</name>
<feature type="domain" description="AB hydrolase-1" evidence="1">
    <location>
        <begin position="28"/>
        <end position="139"/>
    </location>
</feature>
<dbReference type="InterPro" id="IPR050266">
    <property type="entry name" value="AB_hydrolase_sf"/>
</dbReference>
<dbReference type="GO" id="GO:0016020">
    <property type="term" value="C:membrane"/>
    <property type="evidence" value="ECO:0007669"/>
    <property type="project" value="TreeGrafter"/>
</dbReference>
<dbReference type="GO" id="GO:0047372">
    <property type="term" value="F:monoacylglycerol lipase activity"/>
    <property type="evidence" value="ECO:0007669"/>
    <property type="project" value="TreeGrafter"/>
</dbReference>
<organism evidence="2 3">
    <name type="scientific">Marinactinospora thermotolerans DSM 45154</name>
    <dbReference type="NCBI Taxonomy" id="1122192"/>
    <lineage>
        <taxon>Bacteria</taxon>
        <taxon>Bacillati</taxon>
        <taxon>Actinomycetota</taxon>
        <taxon>Actinomycetes</taxon>
        <taxon>Streptosporangiales</taxon>
        <taxon>Nocardiopsidaceae</taxon>
        <taxon>Marinactinospora</taxon>
    </lineage>
</organism>
<protein>
    <submittedName>
        <fullName evidence="2">Predicted hydrolases or acyltransferases (Alpha/beta hydrolase superfamily)</fullName>
    </submittedName>
</protein>
<dbReference type="InterPro" id="IPR000073">
    <property type="entry name" value="AB_hydrolase_1"/>
</dbReference>
<keyword evidence="2" id="KW-0808">Transferase</keyword>
<dbReference type="Pfam" id="PF00561">
    <property type="entry name" value="Abhydrolase_1"/>
    <property type="match status" value="1"/>
</dbReference>
<dbReference type="GO" id="GO:0046464">
    <property type="term" value="P:acylglycerol catabolic process"/>
    <property type="evidence" value="ECO:0007669"/>
    <property type="project" value="TreeGrafter"/>
</dbReference>
<dbReference type="PANTHER" id="PTHR43798">
    <property type="entry name" value="MONOACYLGLYCEROL LIPASE"/>
    <property type="match status" value="1"/>
</dbReference>
<evidence type="ECO:0000313" key="3">
    <source>
        <dbReference type="Proteomes" id="UP000190637"/>
    </source>
</evidence>
<dbReference type="STRING" id="1122192.SAMN02745673_02789"/>
<dbReference type="GO" id="GO:0016746">
    <property type="term" value="F:acyltransferase activity"/>
    <property type="evidence" value="ECO:0007669"/>
    <property type="project" value="UniProtKB-KW"/>
</dbReference>
<accession>A0A1T4RLJ2</accession>
<dbReference type="Proteomes" id="UP000190637">
    <property type="component" value="Unassembled WGS sequence"/>
</dbReference>